<protein>
    <submittedName>
        <fullName evidence="9">Putative monovalent cation/H+ antiporter subunit E</fullName>
    </submittedName>
</protein>
<dbReference type="GO" id="GO:0005886">
    <property type="term" value="C:plasma membrane"/>
    <property type="evidence" value="ECO:0007669"/>
    <property type="project" value="UniProtKB-SubCell"/>
</dbReference>
<dbReference type="EMBL" id="CACRYJ010000010">
    <property type="protein sequence ID" value="VZO35402.1"/>
    <property type="molecule type" value="Genomic_DNA"/>
</dbReference>
<evidence type="ECO:0000256" key="7">
    <source>
        <dbReference type="SAM" id="MobiDB-lite"/>
    </source>
</evidence>
<feature type="region of interest" description="Disordered" evidence="7">
    <location>
        <begin position="178"/>
        <end position="211"/>
    </location>
</feature>
<dbReference type="NCBIfam" id="NF006521">
    <property type="entry name" value="PRK08965.1-5"/>
    <property type="match status" value="1"/>
</dbReference>
<dbReference type="Proteomes" id="UP000419743">
    <property type="component" value="Unassembled WGS sequence"/>
</dbReference>
<evidence type="ECO:0000313" key="9">
    <source>
        <dbReference type="EMBL" id="VZO35402.1"/>
    </source>
</evidence>
<evidence type="ECO:0000313" key="10">
    <source>
        <dbReference type="Proteomes" id="UP000419743"/>
    </source>
</evidence>
<evidence type="ECO:0000256" key="4">
    <source>
        <dbReference type="ARBA" id="ARBA00022692"/>
    </source>
</evidence>
<dbReference type="PANTHER" id="PTHR34584:SF1">
    <property type="entry name" value="NA(+)_H(+) ANTIPORTER SUBUNIT E1"/>
    <property type="match status" value="1"/>
</dbReference>
<reference evidence="9 10" key="1">
    <citation type="submission" date="2019-11" db="EMBL/GenBank/DDBJ databases">
        <authorList>
            <person name="Criscuolo A."/>
        </authorList>
    </citation>
    <scope>NUCLEOTIDE SEQUENCE [LARGE SCALE GENOMIC DNA]</scope>
    <source>
        <strain evidence="9">CIP111667</strain>
    </source>
</reference>
<keyword evidence="5 8" id="KW-1133">Transmembrane helix</keyword>
<evidence type="ECO:0000256" key="3">
    <source>
        <dbReference type="ARBA" id="ARBA00022475"/>
    </source>
</evidence>
<comment type="subcellular location">
    <subcellularLocation>
        <location evidence="1">Cell membrane</location>
        <topology evidence="1">Multi-pass membrane protein</topology>
    </subcellularLocation>
</comment>
<proteinExistence type="inferred from homology"/>
<evidence type="ECO:0000256" key="5">
    <source>
        <dbReference type="ARBA" id="ARBA00022989"/>
    </source>
</evidence>
<comment type="caution">
    <text evidence="9">The sequence shown here is derived from an EMBL/GenBank/DDBJ whole genome shotgun (WGS) entry which is preliminary data.</text>
</comment>
<dbReference type="InterPro" id="IPR002758">
    <property type="entry name" value="Cation_antiport_E"/>
</dbReference>
<dbReference type="PANTHER" id="PTHR34584">
    <property type="entry name" value="NA(+)/H(+) ANTIPORTER SUBUNIT E1"/>
    <property type="match status" value="1"/>
</dbReference>
<feature type="transmembrane region" description="Helical" evidence="8">
    <location>
        <begin position="32"/>
        <end position="50"/>
    </location>
</feature>
<keyword evidence="10" id="KW-1185">Reference proteome</keyword>
<keyword evidence="4 8" id="KW-0812">Transmembrane</keyword>
<comment type="similarity">
    <text evidence="2">Belongs to the CPA3 antiporters (TC 2.A.63) subunit E family.</text>
</comment>
<accession>A0A7M4DEQ9</accession>
<evidence type="ECO:0000256" key="6">
    <source>
        <dbReference type="ARBA" id="ARBA00023136"/>
    </source>
</evidence>
<gene>
    <name evidence="9" type="ORF">HALOF300_00599</name>
</gene>
<dbReference type="GO" id="GO:0008324">
    <property type="term" value="F:monoatomic cation transmembrane transporter activity"/>
    <property type="evidence" value="ECO:0007669"/>
    <property type="project" value="InterPro"/>
</dbReference>
<keyword evidence="3" id="KW-1003">Cell membrane</keyword>
<keyword evidence="6 8" id="KW-0472">Membrane</keyword>
<evidence type="ECO:0000256" key="2">
    <source>
        <dbReference type="ARBA" id="ARBA00006228"/>
    </source>
</evidence>
<dbReference type="Pfam" id="PF01899">
    <property type="entry name" value="MNHE"/>
    <property type="match status" value="1"/>
</dbReference>
<organism evidence="9 10">
    <name type="scientific">Occultella aeris</name>
    <dbReference type="NCBI Taxonomy" id="2761496"/>
    <lineage>
        <taxon>Bacteria</taxon>
        <taxon>Bacillati</taxon>
        <taxon>Actinomycetota</taxon>
        <taxon>Actinomycetes</taxon>
        <taxon>Micrococcales</taxon>
        <taxon>Ruaniaceae</taxon>
        <taxon>Occultella</taxon>
    </lineage>
</organism>
<sequence length="211" mass="22651">MRTSGPRKWLEKLPMVLWLTILWVLFWGELSLANVLVGALIGLFVMTVMPMPRIGFEGRVSLIGTAILLARFAIDVVMASVQVAGQALRFGRDPHGAVIRVPLRGHSDLFLTLTAVLCSLVPGSIIVEAHRLSGTLYVHVLDVPAAGGVEKAKADVLAQERRVLYALATDADIAEAGLPPRPWKRGRGNGPNATPAVDHARPTDGEGTVTQ</sequence>
<evidence type="ECO:0000256" key="1">
    <source>
        <dbReference type="ARBA" id="ARBA00004651"/>
    </source>
</evidence>
<evidence type="ECO:0000256" key="8">
    <source>
        <dbReference type="SAM" id="Phobius"/>
    </source>
</evidence>
<name>A0A7M4DEQ9_9MICO</name>
<dbReference type="RefSeq" id="WP_156739164.1">
    <property type="nucleotide sequence ID" value="NZ_CACRYJ010000010.1"/>
</dbReference>
<dbReference type="AlphaFoldDB" id="A0A7M4DEQ9"/>